<keyword evidence="3" id="KW-1185">Reference proteome</keyword>
<sequence length="108" mass="12499">MCVCVYSADIQRRRLWRRWCFGTYVSMACPPYSPSSRNDVVVRRSRTPVLSGRLAGTKSPEIRDSELCEQHEDLGTSQSFPSRVLLETFHLLEHQEKIPLLCYPYGCM</sequence>
<gene>
    <name evidence="1 2" type="ordered locus">CAGL0G09647g</name>
</gene>
<evidence type="ECO:0000313" key="2">
    <source>
        <dbReference type="EMBL" id="CAG59706.1"/>
    </source>
</evidence>
<dbReference type="HOGENOM" id="CLU_2196610_0_0_1"/>
<dbReference type="CGD" id="CAL0130691">
    <property type="gene designation" value="CAGL0G09647g"/>
</dbReference>
<dbReference type="KEGG" id="cgr:2888274"/>
<protein>
    <submittedName>
        <fullName evidence="2">Uncharacterized protein</fullName>
    </submittedName>
</protein>
<organism evidence="2 3">
    <name type="scientific">Candida glabrata (strain ATCC 2001 / BCRC 20586 / JCM 3761 / NBRC 0622 / NRRL Y-65 / CBS 138)</name>
    <name type="common">Yeast</name>
    <name type="synonym">Nakaseomyces glabratus</name>
    <dbReference type="NCBI Taxonomy" id="284593"/>
    <lineage>
        <taxon>Eukaryota</taxon>
        <taxon>Fungi</taxon>
        <taxon>Dikarya</taxon>
        <taxon>Ascomycota</taxon>
        <taxon>Saccharomycotina</taxon>
        <taxon>Saccharomycetes</taxon>
        <taxon>Saccharomycetales</taxon>
        <taxon>Saccharomycetaceae</taxon>
        <taxon>Nakaseomyces</taxon>
    </lineage>
</organism>
<proteinExistence type="predicted"/>
<dbReference type="AlphaFoldDB" id="Q6FSL5"/>
<dbReference type="EMBL" id="CR380953">
    <property type="protein sequence ID" value="CAG59706.1"/>
    <property type="molecule type" value="Genomic_DNA"/>
</dbReference>
<name>Q6FSL5_CANGA</name>
<evidence type="ECO:0000313" key="3">
    <source>
        <dbReference type="Proteomes" id="UP000002428"/>
    </source>
</evidence>
<dbReference type="Proteomes" id="UP000002428">
    <property type="component" value="Chromosome G"/>
</dbReference>
<dbReference type="RefSeq" id="XP_446779.1">
    <property type="nucleotide sequence ID" value="XM_446779.1"/>
</dbReference>
<dbReference type="VEuPathDB" id="FungiDB:CAGL0G09647g"/>
<dbReference type="InParanoid" id="Q6FSL5"/>
<accession>Q6FSL5</accession>
<reference evidence="2 3" key="1">
    <citation type="journal article" date="2004" name="Nature">
        <title>Genome evolution in yeasts.</title>
        <authorList>
            <consortium name="Genolevures"/>
            <person name="Dujon B."/>
            <person name="Sherman D."/>
            <person name="Fischer G."/>
            <person name="Durrens P."/>
            <person name="Casaregola S."/>
            <person name="Lafontaine I."/>
            <person name="de Montigny J."/>
            <person name="Marck C."/>
            <person name="Neuveglise C."/>
            <person name="Talla E."/>
            <person name="Goffard N."/>
            <person name="Frangeul L."/>
            <person name="Aigle M."/>
            <person name="Anthouard V."/>
            <person name="Babour A."/>
            <person name="Barbe V."/>
            <person name="Barnay S."/>
            <person name="Blanchin S."/>
            <person name="Beckerich J.M."/>
            <person name="Beyne E."/>
            <person name="Bleykasten C."/>
            <person name="Boisrame A."/>
            <person name="Boyer J."/>
            <person name="Cattolico L."/>
            <person name="Confanioleri F."/>
            <person name="de Daruvar A."/>
            <person name="Despons L."/>
            <person name="Fabre E."/>
            <person name="Fairhead C."/>
            <person name="Ferry-Dumazet H."/>
            <person name="Groppi A."/>
            <person name="Hantraye F."/>
            <person name="Hennequin C."/>
            <person name="Jauniaux N."/>
            <person name="Joyet P."/>
            <person name="Kachouri R."/>
            <person name="Kerrest A."/>
            <person name="Koszul R."/>
            <person name="Lemaire M."/>
            <person name="Lesur I."/>
            <person name="Ma L."/>
            <person name="Muller H."/>
            <person name="Nicaud J.M."/>
            <person name="Nikolski M."/>
            <person name="Oztas S."/>
            <person name="Ozier-Kalogeropoulos O."/>
            <person name="Pellenz S."/>
            <person name="Potier S."/>
            <person name="Richard G.F."/>
            <person name="Straub M.L."/>
            <person name="Suleau A."/>
            <person name="Swennene D."/>
            <person name="Tekaia F."/>
            <person name="Wesolowski-Louvel M."/>
            <person name="Westhof E."/>
            <person name="Wirth B."/>
            <person name="Zeniou-Meyer M."/>
            <person name="Zivanovic I."/>
            <person name="Bolotin-Fukuhara M."/>
            <person name="Thierry A."/>
            <person name="Bouchier C."/>
            <person name="Caudron B."/>
            <person name="Scarpelli C."/>
            <person name="Gaillardin C."/>
            <person name="Weissenbach J."/>
            <person name="Wincker P."/>
            <person name="Souciet J.L."/>
        </authorList>
    </citation>
    <scope>NUCLEOTIDE SEQUENCE [LARGE SCALE GENOMIC DNA]</scope>
    <source>
        <strain evidence="3">ATCC 2001 / BCRC 20586 / JCM 3761 / NBRC 0622 / NRRL Y-65 / CBS 138</strain>
    </source>
</reference>
<evidence type="ECO:0000313" key="1">
    <source>
        <dbReference type="CGD" id="CAL0130691"/>
    </source>
</evidence>